<organism evidence="1 2">
    <name type="scientific">Acidiferrimicrobium australe</name>
    <dbReference type="NCBI Taxonomy" id="2664430"/>
    <lineage>
        <taxon>Bacteria</taxon>
        <taxon>Bacillati</taxon>
        <taxon>Actinomycetota</taxon>
        <taxon>Acidimicrobiia</taxon>
        <taxon>Acidimicrobiales</taxon>
        <taxon>Acidimicrobiaceae</taxon>
        <taxon>Acidiferrimicrobium</taxon>
    </lineage>
</organism>
<accession>A0ABW9QVJ0</accession>
<protein>
    <submittedName>
        <fullName evidence="1">Uncharacterized protein</fullName>
    </submittedName>
</protein>
<proteinExistence type="predicted"/>
<sequence>MVVRGTVLVDVEAALELEVEPAPELDVGCGPVVGLDPAAPEAALAGWVAEPQP</sequence>
<gene>
    <name evidence="1" type="ORF">GHK86_13325</name>
</gene>
<reference evidence="1 2" key="1">
    <citation type="submission" date="2019-11" db="EMBL/GenBank/DDBJ databases">
        <title>Acidiferrimicrobium australis gen. nov., sp. nov., an acidophilic and obligately heterotrophic, member of the Actinobacteria that catalyses dissimilatory oxido- reduction of iron isolated from metal-rich acidic water in Chile.</title>
        <authorList>
            <person name="Gonzalez D."/>
            <person name="Huber K."/>
            <person name="Hedrich S."/>
            <person name="Rojas-Villalobos C."/>
            <person name="Quatrini R."/>
            <person name="Dinamarca M.A."/>
            <person name="Schwarz A."/>
            <person name="Canales C."/>
            <person name="Nancucheo I."/>
        </authorList>
    </citation>
    <scope>NUCLEOTIDE SEQUENCE [LARGE SCALE GENOMIC DNA]</scope>
    <source>
        <strain evidence="1 2">USS-CCA1</strain>
    </source>
</reference>
<evidence type="ECO:0000313" key="1">
    <source>
        <dbReference type="EMBL" id="MST33694.1"/>
    </source>
</evidence>
<feature type="non-terminal residue" evidence="1">
    <location>
        <position position="53"/>
    </location>
</feature>
<dbReference type="EMBL" id="WJHE01000693">
    <property type="protein sequence ID" value="MST33694.1"/>
    <property type="molecule type" value="Genomic_DNA"/>
</dbReference>
<dbReference type="Proteomes" id="UP000437736">
    <property type="component" value="Unassembled WGS sequence"/>
</dbReference>
<comment type="caution">
    <text evidence="1">The sequence shown here is derived from an EMBL/GenBank/DDBJ whole genome shotgun (WGS) entry which is preliminary data.</text>
</comment>
<name>A0ABW9QVJ0_9ACTN</name>
<keyword evidence="2" id="KW-1185">Reference proteome</keyword>
<evidence type="ECO:0000313" key="2">
    <source>
        <dbReference type="Proteomes" id="UP000437736"/>
    </source>
</evidence>